<evidence type="ECO:0000313" key="1">
    <source>
        <dbReference type="EMBL" id="NVY96720.1"/>
    </source>
</evidence>
<dbReference type="EMBL" id="JABZEC010000005">
    <property type="protein sequence ID" value="NVY96720.1"/>
    <property type="molecule type" value="Genomic_DNA"/>
</dbReference>
<dbReference type="AlphaFoldDB" id="A0A850R2Y7"/>
<sequence length="237" mass="28221">MKNELVGYRENLARLERFYQSDYYQDLKTNDPQLITSIVDQLCLDCDARDPSLYQALSNKFQLPHKGYCLLEQVAGEEIRLAADIICGWKQLMQHQANSAAWLEDYRQIRGNLNLHFLWPKHRAPTINTYRYVRYRDRIDYLLVDLKAYFSGQETPMQKVYLNQTTALWLEQFNNSFVQFIEQMQLQAFVNDRYQVWDIASEQTKILTSWQGFKNETLPDYLESLLRLNRLGKFGDY</sequence>
<dbReference type="Proteomes" id="UP000563523">
    <property type="component" value="Unassembled WGS sequence"/>
</dbReference>
<proteinExistence type="predicted"/>
<name>A0A850R2Y7_9LACO</name>
<dbReference type="RefSeq" id="WP_176942886.1">
    <property type="nucleotide sequence ID" value="NZ_JABZEC010000005.1"/>
</dbReference>
<gene>
    <name evidence="1" type="ORF">HU830_06060</name>
</gene>
<protein>
    <submittedName>
        <fullName evidence="1">Uncharacterized protein</fullName>
    </submittedName>
</protein>
<reference evidence="1 2" key="1">
    <citation type="submission" date="2020-06" db="EMBL/GenBank/DDBJ databases">
        <authorList>
            <person name="Kang J."/>
        </authorList>
    </citation>
    <scope>NUCLEOTIDE SEQUENCE [LARGE SCALE GENOMIC DNA]</scope>
    <source>
        <strain evidence="1 2">DCY120</strain>
    </source>
</reference>
<evidence type="ECO:0000313" key="2">
    <source>
        <dbReference type="Proteomes" id="UP000563523"/>
    </source>
</evidence>
<organism evidence="1 2">
    <name type="scientific">Bombilactobacillus apium</name>
    <dbReference type="NCBI Taxonomy" id="2675299"/>
    <lineage>
        <taxon>Bacteria</taxon>
        <taxon>Bacillati</taxon>
        <taxon>Bacillota</taxon>
        <taxon>Bacilli</taxon>
        <taxon>Lactobacillales</taxon>
        <taxon>Lactobacillaceae</taxon>
        <taxon>Bombilactobacillus</taxon>
    </lineage>
</organism>
<keyword evidence="2" id="KW-1185">Reference proteome</keyword>
<accession>A0A850R2Y7</accession>
<dbReference type="InterPro" id="IPR054263">
    <property type="entry name" value="DUF6994"/>
</dbReference>
<dbReference type="Pfam" id="PF22507">
    <property type="entry name" value="DUF6994"/>
    <property type="match status" value="1"/>
</dbReference>
<comment type="caution">
    <text evidence="1">The sequence shown here is derived from an EMBL/GenBank/DDBJ whole genome shotgun (WGS) entry which is preliminary data.</text>
</comment>